<sequence length="70" mass="7571">MDETNLQILNTKAPVGDSSLYTITFTLQSKQFSISSGRVLLDKTIVEDLKESEKAGAVLKALGNELAVTK</sequence>
<protein>
    <submittedName>
        <fullName evidence="1">Uncharacterized protein</fullName>
    </submittedName>
</protein>
<evidence type="ECO:0000313" key="1">
    <source>
        <dbReference type="EMBL" id="KRN88205.1"/>
    </source>
</evidence>
<accession>A0A0R2KPF2</accession>
<name>A0A0R2KPF2_9LACO</name>
<comment type="caution">
    <text evidence="1">The sequence shown here is derived from an EMBL/GenBank/DDBJ whole genome shotgun (WGS) entry which is preliminary data.</text>
</comment>
<proteinExistence type="predicted"/>
<organism evidence="1 2">
    <name type="scientific">Ligilactobacillus acidipiscis</name>
    <dbReference type="NCBI Taxonomy" id="89059"/>
    <lineage>
        <taxon>Bacteria</taxon>
        <taxon>Bacillati</taxon>
        <taxon>Bacillota</taxon>
        <taxon>Bacilli</taxon>
        <taxon>Lactobacillales</taxon>
        <taxon>Lactobacillaceae</taxon>
        <taxon>Ligilactobacillus</taxon>
    </lineage>
</organism>
<gene>
    <name evidence="1" type="ORF">IV43_GL000056</name>
</gene>
<evidence type="ECO:0000313" key="2">
    <source>
        <dbReference type="Proteomes" id="UP000051491"/>
    </source>
</evidence>
<dbReference type="EMBL" id="JQBK01000001">
    <property type="protein sequence ID" value="KRN88205.1"/>
    <property type="molecule type" value="Genomic_DNA"/>
</dbReference>
<reference evidence="1 2" key="1">
    <citation type="journal article" date="2015" name="Genome Announc.">
        <title>Expanding the biotechnology potential of lactobacilli through comparative genomics of 213 strains and associated genera.</title>
        <authorList>
            <person name="Sun Z."/>
            <person name="Harris H.M."/>
            <person name="McCann A."/>
            <person name="Guo C."/>
            <person name="Argimon S."/>
            <person name="Zhang W."/>
            <person name="Yang X."/>
            <person name="Jeffery I.B."/>
            <person name="Cooney J.C."/>
            <person name="Kagawa T.F."/>
            <person name="Liu W."/>
            <person name="Song Y."/>
            <person name="Salvetti E."/>
            <person name="Wrobel A."/>
            <person name="Rasinkangas P."/>
            <person name="Parkhill J."/>
            <person name="Rea M.C."/>
            <person name="O'Sullivan O."/>
            <person name="Ritari J."/>
            <person name="Douillard F.P."/>
            <person name="Paul Ross R."/>
            <person name="Yang R."/>
            <person name="Briner A.E."/>
            <person name="Felis G.E."/>
            <person name="de Vos W.M."/>
            <person name="Barrangou R."/>
            <person name="Klaenhammer T.R."/>
            <person name="Caufield P.W."/>
            <person name="Cui Y."/>
            <person name="Zhang H."/>
            <person name="O'Toole P.W."/>
        </authorList>
    </citation>
    <scope>NUCLEOTIDE SEQUENCE [LARGE SCALE GENOMIC DNA]</scope>
    <source>
        <strain evidence="1 2">DSM 15353</strain>
    </source>
</reference>
<dbReference type="Proteomes" id="UP000051491">
    <property type="component" value="Unassembled WGS sequence"/>
</dbReference>
<dbReference type="AlphaFoldDB" id="A0A0R2KPF2"/>
<dbReference type="PATRIC" id="fig|89059.3.peg.58"/>
<dbReference type="RefSeq" id="WP_010494392.1">
    <property type="nucleotide sequence ID" value="NZ_JQBK01000001.1"/>
</dbReference>